<dbReference type="Pfam" id="PF09346">
    <property type="entry name" value="SMI1_KNR4"/>
    <property type="match status" value="1"/>
</dbReference>
<protein>
    <submittedName>
        <fullName evidence="2">SMI1/KNR4 family protein</fullName>
    </submittedName>
</protein>
<dbReference type="InterPro" id="IPR018958">
    <property type="entry name" value="Knr4/Smi1-like_dom"/>
</dbReference>
<organism evidence="2 3">
    <name type="scientific">Streptomyces chitinivorans</name>
    <dbReference type="NCBI Taxonomy" id="1257027"/>
    <lineage>
        <taxon>Bacteria</taxon>
        <taxon>Bacillati</taxon>
        <taxon>Actinomycetota</taxon>
        <taxon>Actinomycetes</taxon>
        <taxon>Kitasatosporales</taxon>
        <taxon>Streptomycetaceae</taxon>
        <taxon>Streptomyces</taxon>
    </lineage>
</organism>
<accession>A0ABW7HWR5</accession>
<evidence type="ECO:0000313" key="2">
    <source>
        <dbReference type="EMBL" id="MFH0250218.1"/>
    </source>
</evidence>
<proteinExistence type="predicted"/>
<keyword evidence="3" id="KW-1185">Reference proteome</keyword>
<comment type="caution">
    <text evidence="2">The sequence shown here is derived from an EMBL/GenBank/DDBJ whole genome shotgun (WGS) entry which is preliminary data.</text>
</comment>
<gene>
    <name evidence="2" type="ORF">ACG5V6_18645</name>
</gene>
<dbReference type="RefSeq" id="WP_279952182.1">
    <property type="nucleotide sequence ID" value="NZ_BAABEN010000045.1"/>
</dbReference>
<evidence type="ECO:0000259" key="1">
    <source>
        <dbReference type="SMART" id="SM00860"/>
    </source>
</evidence>
<dbReference type="Gene3D" id="3.40.1580.10">
    <property type="entry name" value="SMI1/KNR4-like"/>
    <property type="match status" value="1"/>
</dbReference>
<dbReference type="SMART" id="SM00860">
    <property type="entry name" value="SMI1_KNR4"/>
    <property type="match status" value="1"/>
</dbReference>
<feature type="domain" description="Knr4/Smi1-like" evidence="1">
    <location>
        <begin position="39"/>
        <end position="218"/>
    </location>
</feature>
<dbReference type="EMBL" id="JBIHMK010000074">
    <property type="protein sequence ID" value="MFH0250218.1"/>
    <property type="molecule type" value="Genomic_DNA"/>
</dbReference>
<sequence length="237" mass="26223">MVDQRWTGVRRRVMALGARPAAGSEVFGAHGHGWALEEPLREDELAELEAQLGVRLPEEYRTFLACVGAGGAGPAYGLFPVRRVRGRWRWEGDGADLADLSMLARPFPEQGPDPEIVEALLAERPEEEGFEEIEEFDDAIEAWDERWGAVMFAPERTAGAIVICHLGCALRQWLVVSGEHRGTVWSDGRADDADLAPLLGTDGQPVTFARWYLDWLEKAELAVRQASSNACGFVHEN</sequence>
<dbReference type="SUPFAM" id="SSF160631">
    <property type="entry name" value="SMI1/KNR4-like"/>
    <property type="match status" value="1"/>
</dbReference>
<reference evidence="2 3" key="1">
    <citation type="submission" date="2024-10" db="EMBL/GenBank/DDBJ databases">
        <authorList>
            <person name="Cho J.-C."/>
        </authorList>
    </citation>
    <scope>NUCLEOTIDE SEQUENCE [LARGE SCALE GENOMIC DNA]</scope>
    <source>
        <strain evidence="2 3">KCTC29696</strain>
    </source>
</reference>
<dbReference type="Proteomes" id="UP001607069">
    <property type="component" value="Unassembled WGS sequence"/>
</dbReference>
<dbReference type="InterPro" id="IPR037883">
    <property type="entry name" value="Knr4/Smi1-like_sf"/>
</dbReference>
<evidence type="ECO:0000313" key="3">
    <source>
        <dbReference type="Proteomes" id="UP001607069"/>
    </source>
</evidence>
<name>A0ABW7HWR5_9ACTN</name>